<evidence type="ECO:0000259" key="6">
    <source>
        <dbReference type="Pfam" id="PF00441"/>
    </source>
</evidence>
<dbReference type="AlphaFoldDB" id="A0A1W6ZC03"/>
<dbReference type="STRING" id="463040.CAL15_10910"/>
<evidence type="ECO:0000313" key="8">
    <source>
        <dbReference type="EMBL" id="ARP94849.1"/>
    </source>
</evidence>
<dbReference type="EMBL" id="CP021111">
    <property type="protein sequence ID" value="ARP94849.1"/>
    <property type="molecule type" value="Genomic_DNA"/>
</dbReference>
<dbReference type="PANTHER" id="PTHR43884">
    <property type="entry name" value="ACYL-COA DEHYDROGENASE"/>
    <property type="match status" value="1"/>
</dbReference>
<name>A0A1W6ZC03_9BORD</name>
<organism evidence="8 9">
    <name type="scientific">Bordetella genomosp. 13</name>
    <dbReference type="NCBI Taxonomy" id="463040"/>
    <lineage>
        <taxon>Bacteria</taxon>
        <taxon>Pseudomonadati</taxon>
        <taxon>Pseudomonadota</taxon>
        <taxon>Betaproteobacteria</taxon>
        <taxon>Burkholderiales</taxon>
        <taxon>Alcaligenaceae</taxon>
        <taxon>Bordetella</taxon>
    </lineage>
</organism>
<dbReference type="GO" id="GO:0003995">
    <property type="term" value="F:acyl-CoA dehydrogenase activity"/>
    <property type="evidence" value="ECO:0007669"/>
    <property type="project" value="TreeGrafter"/>
</dbReference>
<keyword evidence="4" id="KW-0274">FAD</keyword>
<proteinExistence type="inferred from homology"/>
<dbReference type="Pfam" id="PF00441">
    <property type="entry name" value="Acyl-CoA_dh_1"/>
    <property type="match status" value="1"/>
</dbReference>
<dbReference type="Proteomes" id="UP000194161">
    <property type="component" value="Chromosome"/>
</dbReference>
<keyword evidence="5" id="KW-0560">Oxidoreductase</keyword>
<accession>A0A1W6ZC03</accession>
<evidence type="ECO:0000256" key="2">
    <source>
        <dbReference type="ARBA" id="ARBA00009347"/>
    </source>
</evidence>
<dbReference type="RefSeq" id="WP_086078616.1">
    <property type="nucleotide sequence ID" value="NZ_CP021111.1"/>
</dbReference>
<evidence type="ECO:0000313" key="9">
    <source>
        <dbReference type="Proteomes" id="UP000194161"/>
    </source>
</evidence>
<evidence type="ECO:0000256" key="5">
    <source>
        <dbReference type="ARBA" id="ARBA00023002"/>
    </source>
</evidence>
<evidence type="ECO:0000256" key="4">
    <source>
        <dbReference type="ARBA" id="ARBA00022827"/>
    </source>
</evidence>
<dbReference type="InterPro" id="IPR037069">
    <property type="entry name" value="AcylCoA_DH/ox_N_sf"/>
</dbReference>
<dbReference type="InterPro" id="IPR009100">
    <property type="entry name" value="AcylCoA_DH/oxidase_NM_dom_sf"/>
</dbReference>
<keyword evidence="3" id="KW-0285">Flavoprotein</keyword>
<evidence type="ECO:0000256" key="3">
    <source>
        <dbReference type="ARBA" id="ARBA00022630"/>
    </source>
</evidence>
<gene>
    <name evidence="8" type="ORF">CAL15_10910</name>
</gene>
<feature type="domain" description="Acyl-CoA dehydrogenase/oxidase N-terminal" evidence="7">
    <location>
        <begin position="6"/>
        <end position="90"/>
    </location>
</feature>
<dbReference type="InterPro" id="IPR013786">
    <property type="entry name" value="AcylCoA_DH/ox_N"/>
</dbReference>
<protein>
    <submittedName>
        <fullName evidence="8">Acyl-CoA dehydrogenase</fullName>
    </submittedName>
</protein>
<dbReference type="InterPro" id="IPR036250">
    <property type="entry name" value="AcylCo_DH-like_C"/>
</dbReference>
<dbReference type="SUPFAM" id="SSF47203">
    <property type="entry name" value="Acyl-CoA dehydrogenase C-terminal domain-like"/>
    <property type="match status" value="1"/>
</dbReference>
<dbReference type="InterPro" id="IPR009075">
    <property type="entry name" value="AcylCo_DH/oxidase_C"/>
</dbReference>
<dbReference type="PANTHER" id="PTHR43884:SF20">
    <property type="entry name" value="ACYL-COA DEHYDROGENASE FADE28"/>
    <property type="match status" value="1"/>
</dbReference>
<sequence length="344" mass="36815">MSFDLTEAQCLLRDAAQRYFSERHPVSRARQACNAPAAARHELWKELAEQGWPAMLAPDDLGGSALGTLDAWLVAQEAGRHLVGLPLVANMALLPALCTQLDPVPPALRNWLAPLAAGSAWYAMASLRSDGTAFVEGAAAGAPVLACERVEPGVLRLMRCAPLSGSQGLDPTMPVALAPRLDSLEELDVELPPRACDDALSRLRLLRAAEMVGAADAALQAASQYATQRRQFDRPIGANQAVKHRLADDWMALDDARLAARHAAQALDEGAADAERACLAAQLLAVDGARRTVQGAIQVHGAMGITWECDVHLYLKRVLRLAALLEAEITQADALDRLWDIAAV</sequence>
<dbReference type="Gene3D" id="1.10.540.10">
    <property type="entry name" value="Acyl-CoA dehydrogenase/oxidase, N-terminal domain"/>
    <property type="match status" value="1"/>
</dbReference>
<evidence type="ECO:0000259" key="7">
    <source>
        <dbReference type="Pfam" id="PF02771"/>
    </source>
</evidence>
<dbReference type="Gene3D" id="1.20.140.10">
    <property type="entry name" value="Butyryl-CoA Dehydrogenase, subunit A, domain 3"/>
    <property type="match status" value="1"/>
</dbReference>
<feature type="domain" description="Acyl-CoA dehydrogenase/oxidase C-terminal" evidence="6">
    <location>
        <begin position="199"/>
        <end position="319"/>
    </location>
</feature>
<comment type="cofactor">
    <cofactor evidence="1">
        <name>FAD</name>
        <dbReference type="ChEBI" id="CHEBI:57692"/>
    </cofactor>
</comment>
<dbReference type="GO" id="GO:0050660">
    <property type="term" value="F:flavin adenine dinucleotide binding"/>
    <property type="evidence" value="ECO:0007669"/>
    <property type="project" value="InterPro"/>
</dbReference>
<reference evidence="8 9" key="1">
    <citation type="submission" date="2017-05" db="EMBL/GenBank/DDBJ databases">
        <title>Complete and WGS of Bordetella genogroups.</title>
        <authorList>
            <person name="Spilker T."/>
            <person name="LiPuma J."/>
        </authorList>
    </citation>
    <scope>NUCLEOTIDE SEQUENCE [LARGE SCALE GENOMIC DNA]</scope>
    <source>
        <strain evidence="8 9">AU7206</strain>
    </source>
</reference>
<dbReference type="Pfam" id="PF02771">
    <property type="entry name" value="Acyl-CoA_dh_N"/>
    <property type="match status" value="1"/>
</dbReference>
<evidence type="ECO:0000256" key="1">
    <source>
        <dbReference type="ARBA" id="ARBA00001974"/>
    </source>
</evidence>
<comment type="similarity">
    <text evidence="2">Belongs to the acyl-CoA dehydrogenase family.</text>
</comment>
<keyword evidence="9" id="KW-1185">Reference proteome</keyword>
<dbReference type="KEGG" id="bgm:CAL15_10910"/>
<dbReference type="OrthoDB" id="9769473at2"/>
<dbReference type="SUPFAM" id="SSF56645">
    <property type="entry name" value="Acyl-CoA dehydrogenase NM domain-like"/>
    <property type="match status" value="1"/>
</dbReference>